<dbReference type="OrthoDB" id="8943569at2759"/>
<dbReference type="InterPro" id="IPR009079">
    <property type="entry name" value="4_helix_cytokine-like_core"/>
</dbReference>
<feature type="region of interest" description="Disordered" evidence="5">
    <location>
        <begin position="1"/>
        <end position="21"/>
    </location>
</feature>
<dbReference type="GO" id="GO:0005615">
    <property type="term" value="C:extracellular space"/>
    <property type="evidence" value="ECO:0007669"/>
    <property type="project" value="InterPro"/>
</dbReference>
<dbReference type="PANTHER" id="PTHR48494:SF1">
    <property type="entry name" value="INTERLEUKIN-6"/>
    <property type="match status" value="1"/>
</dbReference>
<name>A0A401PQB3_SCYTO</name>
<dbReference type="Pfam" id="PF00489">
    <property type="entry name" value="IL6"/>
    <property type="match status" value="1"/>
</dbReference>
<dbReference type="SMART" id="SM00126">
    <property type="entry name" value="IL6"/>
    <property type="match status" value="1"/>
</dbReference>
<accession>A0A401PQB3</accession>
<dbReference type="Proteomes" id="UP000288216">
    <property type="component" value="Unassembled WGS sequence"/>
</dbReference>
<gene>
    <name evidence="6" type="ORF">scyTo_0015299</name>
</gene>
<comment type="function">
    <text evidence="4">Cytokine with a wide variety of biological functions in immunity, tissue regeneration, and metabolism. Binds to IL6R, then the complex associates to the signaling subunit IL6ST/gp130 to trigger the intracellular IL6-signaling pathway. The interaction with the membrane-bound IL6R and IL6ST stimulates 'classic signaling', whereas the binding of IL6 and soluble IL6R to IL6ST stimulates 'trans-signaling'. Alternatively, 'cluster signaling' occurs when membrane-bound IL6:IL6R complexes on transmitter cells activate IL6ST receptors on neighboring receiver cells.</text>
</comment>
<evidence type="ECO:0000313" key="6">
    <source>
        <dbReference type="EMBL" id="GCB75314.1"/>
    </source>
</evidence>
<dbReference type="AlphaFoldDB" id="A0A401PQB3"/>
<comment type="similarity">
    <text evidence="1">Belongs to the IL-6 superfamily.</text>
</comment>
<evidence type="ECO:0000256" key="3">
    <source>
        <dbReference type="ARBA" id="ARBA00022486"/>
    </source>
</evidence>
<dbReference type="GO" id="GO:0005138">
    <property type="term" value="F:interleukin-6 receptor binding"/>
    <property type="evidence" value="ECO:0007669"/>
    <property type="project" value="InterPro"/>
</dbReference>
<dbReference type="InterPro" id="IPR003574">
    <property type="entry name" value="IL-6-like"/>
</dbReference>
<dbReference type="EMBL" id="BFAA01008617">
    <property type="protein sequence ID" value="GCB75314.1"/>
    <property type="molecule type" value="Genomic_DNA"/>
</dbReference>
<sequence>MSPLAVSPLPESSGDSEDFNVTSETPAVAKNLEPLALFIQNIATEQRKRQLCNFFSMCDGATNSLTMYNMELPQIRKKDKCFETNFQKSKIRERIGQQDKSNEQAFNVDQSSENDWNKQVAIHVILRNFALFMESTIRAIRFMN</sequence>
<dbReference type="InterPro" id="IPR030474">
    <property type="entry name" value="IL-6/GCSF/MGF"/>
</dbReference>
<evidence type="ECO:0000256" key="1">
    <source>
        <dbReference type="ARBA" id="ARBA00007432"/>
    </source>
</evidence>
<evidence type="ECO:0000256" key="5">
    <source>
        <dbReference type="SAM" id="MobiDB-lite"/>
    </source>
</evidence>
<dbReference type="PANTHER" id="PTHR48494">
    <property type="entry name" value="INTERLEUKIN-6"/>
    <property type="match status" value="1"/>
</dbReference>
<comment type="caution">
    <text evidence="6">The sequence shown here is derived from an EMBL/GenBank/DDBJ whole genome shotgun (WGS) entry which is preliminary data.</text>
</comment>
<dbReference type="Gene3D" id="1.20.1250.10">
    <property type="match status" value="2"/>
</dbReference>
<dbReference type="GO" id="GO:0030154">
    <property type="term" value="P:cell differentiation"/>
    <property type="evidence" value="ECO:0007669"/>
    <property type="project" value="InterPro"/>
</dbReference>
<keyword evidence="3" id="KW-0011">Acute phase</keyword>
<dbReference type="GO" id="GO:0006955">
    <property type="term" value="P:immune response"/>
    <property type="evidence" value="ECO:0007669"/>
    <property type="project" value="InterPro"/>
</dbReference>
<evidence type="ECO:0000313" key="7">
    <source>
        <dbReference type="Proteomes" id="UP000288216"/>
    </source>
</evidence>
<keyword evidence="7" id="KW-1185">Reference proteome</keyword>
<protein>
    <recommendedName>
        <fullName evidence="2">Interleukin-6</fullName>
    </recommendedName>
</protein>
<reference evidence="6 7" key="1">
    <citation type="journal article" date="2018" name="Nat. Ecol. Evol.">
        <title>Shark genomes provide insights into elasmobranch evolution and the origin of vertebrates.</title>
        <authorList>
            <person name="Hara Y"/>
            <person name="Yamaguchi K"/>
            <person name="Onimaru K"/>
            <person name="Kadota M"/>
            <person name="Koyanagi M"/>
            <person name="Keeley SD"/>
            <person name="Tatsumi K"/>
            <person name="Tanaka K"/>
            <person name="Motone F"/>
            <person name="Kageyama Y"/>
            <person name="Nozu R"/>
            <person name="Adachi N"/>
            <person name="Nishimura O"/>
            <person name="Nakagawa R"/>
            <person name="Tanegashima C"/>
            <person name="Kiyatake I"/>
            <person name="Matsumoto R"/>
            <person name="Murakumo K"/>
            <person name="Nishida K"/>
            <person name="Terakita A"/>
            <person name="Kuratani S"/>
            <person name="Sato K"/>
            <person name="Hyodo S Kuraku.S."/>
        </authorList>
    </citation>
    <scope>NUCLEOTIDE SEQUENCE [LARGE SCALE GENOMIC DNA]</scope>
</reference>
<evidence type="ECO:0000256" key="4">
    <source>
        <dbReference type="ARBA" id="ARBA00023441"/>
    </source>
</evidence>
<organism evidence="6 7">
    <name type="scientific">Scyliorhinus torazame</name>
    <name type="common">Cloudy catshark</name>
    <name type="synonym">Catulus torazame</name>
    <dbReference type="NCBI Taxonomy" id="75743"/>
    <lineage>
        <taxon>Eukaryota</taxon>
        <taxon>Metazoa</taxon>
        <taxon>Chordata</taxon>
        <taxon>Craniata</taxon>
        <taxon>Vertebrata</taxon>
        <taxon>Chondrichthyes</taxon>
        <taxon>Elasmobranchii</taxon>
        <taxon>Galeomorphii</taxon>
        <taxon>Galeoidea</taxon>
        <taxon>Carcharhiniformes</taxon>
        <taxon>Scyliorhinidae</taxon>
        <taxon>Scyliorhinus</taxon>
    </lineage>
</organism>
<evidence type="ECO:0000256" key="2">
    <source>
        <dbReference type="ARBA" id="ARBA00019464"/>
    </source>
</evidence>
<dbReference type="SUPFAM" id="SSF47266">
    <property type="entry name" value="4-helical cytokines"/>
    <property type="match status" value="1"/>
</dbReference>
<dbReference type="STRING" id="75743.A0A401PQB3"/>
<dbReference type="GO" id="GO:0006953">
    <property type="term" value="P:acute-phase response"/>
    <property type="evidence" value="ECO:0007669"/>
    <property type="project" value="UniProtKB-KW"/>
</dbReference>
<dbReference type="GO" id="GO:0005125">
    <property type="term" value="F:cytokine activity"/>
    <property type="evidence" value="ECO:0007669"/>
    <property type="project" value="InterPro"/>
</dbReference>
<proteinExistence type="inferred from homology"/>